<dbReference type="PANTHER" id="PTHR34573:SF1">
    <property type="entry name" value="VITAMIN K EPOXIDE REDUCTASE DOMAIN-CONTAINING PROTEIN"/>
    <property type="match status" value="1"/>
</dbReference>
<feature type="transmembrane region" description="Helical" evidence="10">
    <location>
        <begin position="63"/>
        <end position="81"/>
    </location>
</feature>
<dbReference type="SMART" id="SM00756">
    <property type="entry name" value="VKc"/>
    <property type="match status" value="1"/>
</dbReference>
<evidence type="ECO:0000256" key="1">
    <source>
        <dbReference type="ARBA" id="ARBA00004141"/>
    </source>
</evidence>
<keyword evidence="5 10" id="KW-1133">Transmembrane helix</keyword>
<evidence type="ECO:0000256" key="5">
    <source>
        <dbReference type="ARBA" id="ARBA00022989"/>
    </source>
</evidence>
<keyword evidence="3 10" id="KW-0812">Transmembrane</keyword>
<evidence type="ECO:0000256" key="8">
    <source>
        <dbReference type="ARBA" id="ARBA00023157"/>
    </source>
</evidence>
<dbReference type="InterPro" id="IPR038354">
    <property type="entry name" value="VKOR_sf"/>
</dbReference>
<feature type="transmembrane region" description="Helical" evidence="10">
    <location>
        <begin position="125"/>
        <end position="143"/>
    </location>
</feature>
<dbReference type="GO" id="GO:0016020">
    <property type="term" value="C:membrane"/>
    <property type="evidence" value="ECO:0007669"/>
    <property type="project" value="UniProtKB-SubCell"/>
</dbReference>
<dbReference type="EMBL" id="MHMQ01000036">
    <property type="protein sequence ID" value="OGZ29458.1"/>
    <property type="molecule type" value="Genomic_DNA"/>
</dbReference>
<dbReference type="InterPro" id="IPR044698">
    <property type="entry name" value="VKOR/LTO1"/>
</dbReference>
<sequence length="249" mass="27524">MVYLTYVSFTQNQSFCDISKEVSCDIVVNSLYSKVFGVPVSVLGLFYFVTVLFLALLSKKEKAIKTIFLLTLLSIFPSLYLTFTEIFFIKSICLLCETSKVLMGGILAVSFAATKFSGEKNIFRLSAPVIVAGIAVAGIMYFSQTGVVSKKDYSELVQCLNEKGVVYYKSVRCSTCRRQEALLGSSYARLNSVECHPEGENPNPELCLAKKISKTPTFLVEQEGLELKRAEGLQQIKDLASFAGCKIPE</sequence>
<evidence type="ECO:0000313" key="12">
    <source>
        <dbReference type="EMBL" id="OGZ29458.1"/>
    </source>
</evidence>
<comment type="subcellular location">
    <subcellularLocation>
        <location evidence="1">Membrane</location>
        <topology evidence="1">Multi-pass membrane protein</topology>
    </subcellularLocation>
</comment>
<evidence type="ECO:0000256" key="3">
    <source>
        <dbReference type="ARBA" id="ARBA00022692"/>
    </source>
</evidence>
<evidence type="ECO:0000256" key="9">
    <source>
        <dbReference type="ARBA" id="ARBA00023284"/>
    </source>
</evidence>
<reference evidence="12 13" key="1">
    <citation type="journal article" date="2016" name="Nat. Commun.">
        <title>Thousands of microbial genomes shed light on interconnected biogeochemical processes in an aquifer system.</title>
        <authorList>
            <person name="Anantharaman K."/>
            <person name="Brown C.T."/>
            <person name="Hug L.A."/>
            <person name="Sharon I."/>
            <person name="Castelle C.J."/>
            <person name="Probst A.J."/>
            <person name="Thomas B.C."/>
            <person name="Singh A."/>
            <person name="Wilkins M.J."/>
            <person name="Karaoz U."/>
            <person name="Brodie E.L."/>
            <person name="Williams K.H."/>
            <person name="Hubbard S.S."/>
            <person name="Banfield J.F."/>
        </authorList>
    </citation>
    <scope>NUCLEOTIDE SEQUENCE [LARGE SCALE GENOMIC DNA]</scope>
</reference>
<evidence type="ECO:0000256" key="7">
    <source>
        <dbReference type="ARBA" id="ARBA00023136"/>
    </source>
</evidence>
<evidence type="ECO:0000256" key="6">
    <source>
        <dbReference type="ARBA" id="ARBA00023002"/>
    </source>
</evidence>
<dbReference type="PANTHER" id="PTHR34573">
    <property type="entry name" value="VKC DOMAIN-CONTAINING PROTEIN"/>
    <property type="match status" value="1"/>
</dbReference>
<gene>
    <name evidence="12" type="ORF">A2931_01605</name>
</gene>
<dbReference type="AlphaFoldDB" id="A0A1G2EW11"/>
<dbReference type="GO" id="GO:0016491">
    <property type="term" value="F:oxidoreductase activity"/>
    <property type="evidence" value="ECO:0007669"/>
    <property type="project" value="UniProtKB-KW"/>
</dbReference>
<keyword evidence="4" id="KW-0874">Quinone</keyword>
<evidence type="ECO:0000256" key="4">
    <source>
        <dbReference type="ARBA" id="ARBA00022719"/>
    </source>
</evidence>
<evidence type="ECO:0000259" key="11">
    <source>
        <dbReference type="SMART" id="SM00756"/>
    </source>
</evidence>
<comment type="similarity">
    <text evidence="2">Belongs to the VKOR family.</text>
</comment>
<dbReference type="CDD" id="cd12916">
    <property type="entry name" value="VKOR_1"/>
    <property type="match status" value="1"/>
</dbReference>
<dbReference type="GO" id="GO:0048038">
    <property type="term" value="F:quinone binding"/>
    <property type="evidence" value="ECO:0007669"/>
    <property type="project" value="UniProtKB-KW"/>
</dbReference>
<keyword evidence="9" id="KW-0676">Redox-active center</keyword>
<accession>A0A1G2EW11</accession>
<keyword evidence="7 10" id="KW-0472">Membrane</keyword>
<protein>
    <recommendedName>
        <fullName evidence="11">Vitamin K epoxide reductase domain-containing protein</fullName>
    </recommendedName>
</protein>
<comment type="caution">
    <text evidence="12">The sequence shown here is derived from an EMBL/GenBank/DDBJ whole genome shotgun (WGS) entry which is preliminary data.</text>
</comment>
<evidence type="ECO:0000256" key="2">
    <source>
        <dbReference type="ARBA" id="ARBA00006214"/>
    </source>
</evidence>
<dbReference type="InterPro" id="IPR012932">
    <property type="entry name" value="VKOR"/>
</dbReference>
<name>A0A1G2EW11_9BACT</name>
<keyword evidence="6" id="KW-0560">Oxidoreductase</keyword>
<feature type="transmembrane region" description="Helical" evidence="10">
    <location>
        <begin position="36"/>
        <end position="56"/>
    </location>
</feature>
<evidence type="ECO:0000256" key="10">
    <source>
        <dbReference type="SAM" id="Phobius"/>
    </source>
</evidence>
<proteinExistence type="inferred from homology"/>
<evidence type="ECO:0000313" key="13">
    <source>
        <dbReference type="Proteomes" id="UP000177486"/>
    </source>
</evidence>
<organism evidence="12 13">
    <name type="scientific">Candidatus Niyogibacteria bacterium RIFCSPLOWO2_01_FULL_45_48</name>
    <dbReference type="NCBI Taxonomy" id="1801724"/>
    <lineage>
        <taxon>Bacteria</taxon>
        <taxon>Candidatus Niyogiibacteriota</taxon>
    </lineage>
</organism>
<dbReference type="Proteomes" id="UP000177486">
    <property type="component" value="Unassembled WGS sequence"/>
</dbReference>
<dbReference type="InterPro" id="IPR036249">
    <property type="entry name" value="Thioredoxin-like_sf"/>
</dbReference>
<feature type="domain" description="Vitamin K epoxide reductase" evidence="11">
    <location>
        <begin position="1"/>
        <end position="114"/>
    </location>
</feature>
<dbReference type="Gene3D" id="3.40.30.10">
    <property type="entry name" value="Glutaredoxin"/>
    <property type="match status" value="1"/>
</dbReference>
<keyword evidence="8" id="KW-1015">Disulfide bond</keyword>
<dbReference type="Gene3D" id="1.20.1440.130">
    <property type="entry name" value="VKOR domain"/>
    <property type="match status" value="1"/>
</dbReference>
<dbReference type="Pfam" id="PF07884">
    <property type="entry name" value="VKOR"/>
    <property type="match status" value="1"/>
</dbReference>
<dbReference type="SUPFAM" id="SSF52833">
    <property type="entry name" value="Thioredoxin-like"/>
    <property type="match status" value="1"/>
</dbReference>